<feature type="region of interest" description="Disordered" evidence="1">
    <location>
        <begin position="1"/>
        <end position="30"/>
    </location>
</feature>
<feature type="region of interest" description="Disordered" evidence="1">
    <location>
        <begin position="64"/>
        <end position="84"/>
    </location>
</feature>
<keyword evidence="3" id="KW-1185">Reference proteome</keyword>
<evidence type="ECO:0000313" key="2">
    <source>
        <dbReference type="EMBL" id="CEJ57018.1"/>
    </source>
</evidence>
<dbReference type="Proteomes" id="UP000042958">
    <property type="component" value="Unassembled WGS sequence"/>
</dbReference>
<proteinExistence type="predicted"/>
<reference evidence="3" key="1">
    <citation type="journal article" date="2015" name="Genome Announc.">
        <title>Draft genome sequence of the fungus Penicillium brasilianum MG11.</title>
        <authorList>
            <person name="Horn F."/>
            <person name="Linde J."/>
            <person name="Mattern D.J."/>
            <person name="Walther G."/>
            <person name="Guthke R."/>
            <person name="Brakhage A.A."/>
            <person name="Valiante V."/>
        </authorList>
    </citation>
    <scope>NUCLEOTIDE SEQUENCE [LARGE SCALE GENOMIC DNA]</scope>
    <source>
        <strain evidence="3">MG11</strain>
    </source>
</reference>
<dbReference type="OrthoDB" id="5086080at2759"/>
<sequence length="324" mass="37539">MNKKIKPVGMPWSSGRLLTSAERDRKRRMNRESQLLRLERMKERLQAFDSRLGKVEEHYDRLCPTKSTAQPPSQPSSQNCSEFTEELSLEGDFPSVQNIPLPLSAPRSFYLIQTPSASSMPPLPSLVSRADQNTTLRGYLDDVLGSVFSVDPLEVCTNDIHNQDALIRGVVLGWNHLRKESFNCPLWRILSWTDELLTVRTAIATRLALLRGVHLMLINFVSPDRAPTIPRWFRPGKPQLSIPHHVTCDYFAWPRFRDRLIISDYPKLDNAFWSHFIGNVRFAWSFSPDRTIEMDETSSKYRFSNQFLEATQSMQNFRMDLEFF</sequence>
<evidence type="ECO:0000313" key="3">
    <source>
        <dbReference type="Proteomes" id="UP000042958"/>
    </source>
</evidence>
<organism evidence="2 3">
    <name type="scientific">Penicillium brasilianum</name>
    <dbReference type="NCBI Taxonomy" id="104259"/>
    <lineage>
        <taxon>Eukaryota</taxon>
        <taxon>Fungi</taxon>
        <taxon>Dikarya</taxon>
        <taxon>Ascomycota</taxon>
        <taxon>Pezizomycotina</taxon>
        <taxon>Eurotiomycetes</taxon>
        <taxon>Eurotiomycetidae</taxon>
        <taxon>Eurotiales</taxon>
        <taxon>Aspergillaceae</taxon>
        <taxon>Penicillium</taxon>
    </lineage>
</organism>
<dbReference type="EMBL" id="CDHK01000005">
    <property type="protein sequence ID" value="CEJ57018.1"/>
    <property type="molecule type" value="Genomic_DNA"/>
</dbReference>
<dbReference type="PANTHER" id="PTHR37012:SF7">
    <property type="entry name" value="B-ZIP TRANSCRIPTION FACTOR (EUROFUNG)-RELATED"/>
    <property type="match status" value="1"/>
</dbReference>
<dbReference type="PANTHER" id="PTHR37012">
    <property type="entry name" value="B-ZIP TRANSCRIPTION FACTOR (EUROFUNG)-RELATED"/>
    <property type="match status" value="1"/>
</dbReference>
<name>A0A0F7TJW2_PENBI</name>
<accession>A0A0F7TJW2</accession>
<protein>
    <submittedName>
        <fullName evidence="2">Uncharacterized protein</fullName>
    </submittedName>
</protein>
<dbReference type="InterPro" id="IPR021833">
    <property type="entry name" value="DUF3425"/>
</dbReference>
<dbReference type="Pfam" id="PF11905">
    <property type="entry name" value="DUF3425"/>
    <property type="match status" value="1"/>
</dbReference>
<gene>
    <name evidence="2" type="ORF">PMG11_05726</name>
</gene>
<evidence type="ECO:0000256" key="1">
    <source>
        <dbReference type="SAM" id="MobiDB-lite"/>
    </source>
</evidence>
<dbReference type="AlphaFoldDB" id="A0A0F7TJW2"/>